<evidence type="ECO:0000313" key="9">
    <source>
        <dbReference type="Proteomes" id="UP000694892"/>
    </source>
</evidence>
<dbReference type="Pfam" id="PF00069">
    <property type="entry name" value="Pkinase"/>
    <property type="match status" value="1"/>
</dbReference>
<keyword evidence="3" id="KW-0547">Nucleotide-binding</keyword>
<evidence type="ECO:0000256" key="2">
    <source>
        <dbReference type="ARBA" id="ARBA00022679"/>
    </source>
</evidence>
<keyword evidence="1" id="KW-0723">Serine/threonine-protein kinase</keyword>
<dbReference type="InterPro" id="IPR000961">
    <property type="entry name" value="AGC-kinase_C"/>
</dbReference>
<dbReference type="FunFam" id="1.10.510.10:FF:000210">
    <property type="entry name" value="Non-specific serine/threonine protein kinase"/>
    <property type="match status" value="1"/>
</dbReference>
<evidence type="ECO:0000259" key="6">
    <source>
        <dbReference type="PROSITE" id="PS50011"/>
    </source>
</evidence>
<protein>
    <recommendedName>
        <fullName evidence="10">Protein kinase domain-containing protein</fullName>
    </recommendedName>
</protein>
<gene>
    <name evidence="8" type="ORF">XELAEV_18038756mg</name>
</gene>
<organism evidence="8 9">
    <name type="scientific">Xenopus laevis</name>
    <name type="common">African clawed frog</name>
    <dbReference type="NCBI Taxonomy" id="8355"/>
    <lineage>
        <taxon>Eukaryota</taxon>
        <taxon>Metazoa</taxon>
        <taxon>Chordata</taxon>
        <taxon>Craniata</taxon>
        <taxon>Vertebrata</taxon>
        <taxon>Euteleostomi</taxon>
        <taxon>Amphibia</taxon>
        <taxon>Batrachia</taxon>
        <taxon>Anura</taxon>
        <taxon>Pipoidea</taxon>
        <taxon>Pipidae</taxon>
        <taxon>Xenopodinae</taxon>
        <taxon>Xenopus</taxon>
        <taxon>Xenopus</taxon>
    </lineage>
</organism>
<keyword evidence="2" id="KW-0808">Transferase</keyword>
<sequence length="239" mass="27358">MEFASGGTLTSHLRDGPLPLERTRFYGACIVLGVQFLHDHNIVHRDIKPENILIDGTGYPKLADFGLSKAVHHPDDKIMGLAGTRCYMAPEMYMKNVYDRCVDWWAVGVTMFEMLVGKLPFNGITNQELKEEIIKASPVYPPYLHMETRRLLQGLLARNSLFRLGGKVYNIKMIKQQCFFKTIDWEALAKKQVDAPFIPYPSLIHFTGEKEWVLTSMYSNVPISEEIQGQFQELFKPAE</sequence>
<dbReference type="EMBL" id="CM004480">
    <property type="protein sequence ID" value="OCT67460.1"/>
    <property type="molecule type" value="Genomic_DNA"/>
</dbReference>
<dbReference type="PANTHER" id="PTHR24351">
    <property type="entry name" value="RIBOSOMAL PROTEIN S6 KINASE"/>
    <property type="match status" value="1"/>
</dbReference>
<keyword evidence="4" id="KW-0418">Kinase</keyword>
<evidence type="ECO:0000313" key="8">
    <source>
        <dbReference type="EMBL" id="OCT67460.1"/>
    </source>
</evidence>
<dbReference type="SMART" id="SM00220">
    <property type="entry name" value="S_TKc"/>
    <property type="match status" value="1"/>
</dbReference>
<evidence type="ECO:0000256" key="5">
    <source>
        <dbReference type="ARBA" id="ARBA00022840"/>
    </source>
</evidence>
<accession>A0A974H7L1</accession>
<keyword evidence="5" id="KW-0067">ATP-binding</keyword>
<proteinExistence type="predicted"/>
<dbReference type="PROSITE" id="PS50011">
    <property type="entry name" value="PROTEIN_KINASE_DOM"/>
    <property type="match status" value="1"/>
</dbReference>
<dbReference type="Gene3D" id="1.10.510.10">
    <property type="entry name" value="Transferase(Phosphotransferase) domain 1"/>
    <property type="match status" value="1"/>
</dbReference>
<reference evidence="9" key="1">
    <citation type="journal article" date="2016" name="Nature">
        <title>Genome evolution in the allotetraploid frog Xenopus laevis.</title>
        <authorList>
            <person name="Session A.M."/>
            <person name="Uno Y."/>
            <person name="Kwon T."/>
            <person name="Chapman J.A."/>
            <person name="Toyoda A."/>
            <person name="Takahashi S."/>
            <person name="Fukui A."/>
            <person name="Hikosaka A."/>
            <person name="Suzuki A."/>
            <person name="Kondo M."/>
            <person name="van Heeringen S.J."/>
            <person name="Quigley I."/>
            <person name="Heinz S."/>
            <person name="Ogino H."/>
            <person name="Ochi H."/>
            <person name="Hellsten U."/>
            <person name="Lyons J.B."/>
            <person name="Simakov O."/>
            <person name="Putnam N."/>
            <person name="Stites J."/>
            <person name="Kuroki Y."/>
            <person name="Tanaka T."/>
            <person name="Michiue T."/>
            <person name="Watanabe M."/>
            <person name="Bogdanovic O."/>
            <person name="Lister R."/>
            <person name="Georgiou G."/>
            <person name="Paranjpe S.S."/>
            <person name="van Kruijsbergen I."/>
            <person name="Shu S."/>
            <person name="Carlson J."/>
            <person name="Kinoshita T."/>
            <person name="Ohta Y."/>
            <person name="Mawaribuchi S."/>
            <person name="Jenkins J."/>
            <person name="Grimwood J."/>
            <person name="Schmutz J."/>
            <person name="Mitros T."/>
            <person name="Mozaffari S.V."/>
            <person name="Suzuki Y."/>
            <person name="Haramoto Y."/>
            <person name="Yamamoto T.S."/>
            <person name="Takagi C."/>
            <person name="Heald R."/>
            <person name="Miller K."/>
            <person name="Haudenschild C."/>
            <person name="Kitzman J."/>
            <person name="Nakayama T."/>
            <person name="Izutsu Y."/>
            <person name="Robert J."/>
            <person name="Fortriede J."/>
            <person name="Burns K."/>
            <person name="Lotay V."/>
            <person name="Karimi K."/>
            <person name="Yasuoka Y."/>
            <person name="Dichmann D.S."/>
            <person name="Flajnik M.F."/>
            <person name="Houston D.W."/>
            <person name="Shendure J."/>
            <person name="DuPasquier L."/>
            <person name="Vize P.D."/>
            <person name="Zorn A.M."/>
            <person name="Ito M."/>
            <person name="Marcotte E.M."/>
            <person name="Wallingford J.B."/>
            <person name="Ito Y."/>
            <person name="Asashima M."/>
            <person name="Ueno N."/>
            <person name="Matsuda Y."/>
            <person name="Veenstra G.J."/>
            <person name="Fujiyama A."/>
            <person name="Harland R.M."/>
            <person name="Taira M."/>
            <person name="Rokhsar D.S."/>
        </authorList>
    </citation>
    <scope>NUCLEOTIDE SEQUENCE [LARGE SCALE GENOMIC DNA]</scope>
    <source>
        <strain evidence="9">J</strain>
    </source>
</reference>
<feature type="domain" description="Protein kinase" evidence="6">
    <location>
        <begin position="1"/>
        <end position="180"/>
    </location>
</feature>
<dbReference type="PROSITE" id="PS51285">
    <property type="entry name" value="AGC_KINASE_CTER"/>
    <property type="match status" value="1"/>
</dbReference>
<dbReference type="InterPro" id="IPR011009">
    <property type="entry name" value="Kinase-like_dom_sf"/>
</dbReference>
<evidence type="ECO:0000256" key="3">
    <source>
        <dbReference type="ARBA" id="ARBA00022741"/>
    </source>
</evidence>
<dbReference type="GO" id="GO:0005524">
    <property type="term" value="F:ATP binding"/>
    <property type="evidence" value="ECO:0007669"/>
    <property type="project" value="UniProtKB-KW"/>
</dbReference>
<evidence type="ECO:0008006" key="10">
    <source>
        <dbReference type="Google" id="ProtNLM"/>
    </source>
</evidence>
<feature type="domain" description="AGC-kinase C-terminal" evidence="7">
    <location>
        <begin position="181"/>
        <end position="239"/>
    </location>
</feature>
<evidence type="ECO:0000259" key="7">
    <source>
        <dbReference type="PROSITE" id="PS51285"/>
    </source>
</evidence>
<dbReference type="PROSITE" id="PS00108">
    <property type="entry name" value="PROTEIN_KINASE_ST"/>
    <property type="match status" value="1"/>
</dbReference>
<name>A0A974H7L1_XENLA</name>
<dbReference type="Proteomes" id="UP000694892">
    <property type="component" value="Chromosome 8L"/>
</dbReference>
<evidence type="ECO:0000256" key="1">
    <source>
        <dbReference type="ARBA" id="ARBA00022527"/>
    </source>
</evidence>
<dbReference type="SUPFAM" id="SSF56112">
    <property type="entry name" value="Protein kinase-like (PK-like)"/>
    <property type="match status" value="1"/>
</dbReference>
<dbReference type="GO" id="GO:0004674">
    <property type="term" value="F:protein serine/threonine kinase activity"/>
    <property type="evidence" value="ECO:0007669"/>
    <property type="project" value="UniProtKB-KW"/>
</dbReference>
<dbReference type="AlphaFoldDB" id="A0A974H7L1"/>
<dbReference type="InterPro" id="IPR000719">
    <property type="entry name" value="Prot_kinase_dom"/>
</dbReference>
<dbReference type="InterPro" id="IPR008271">
    <property type="entry name" value="Ser/Thr_kinase_AS"/>
</dbReference>
<evidence type="ECO:0000256" key="4">
    <source>
        <dbReference type="ARBA" id="ARBA00022777"/>
    </source>
</evidence>